<reference evidence="2 3" key="1">
    <citation type="submission" date="2018-10" db="EMBL/GenBank/DDBJ databases">
        <title>Genome assembly for a Yunnan-Guizhou Plateau 3E fish, Anabarilius grahami (Regan), and its evolutionary and genetic applications.</title>
        <authorList>
            <person name="Jiang W."/>
        </authorList>
    </citation>
    <scope>NUCLEOTIDE SEQUENCE [LARGE SCALE GENOMIC DNA]</scope>
    <source>
        <strain evidence="2">AG-KIZ</strain>
        <tissue evidence="2">Muscle</tissue>
    </source>
</reference>
<keyword evidence="3" id="KW-1185">Reference proteome</keyword>
<protein>
    <submittedName>
        <fullName evidence="2">Uncharacterized protein</fullName>
    </submittedName>
</protein>
<dbReference type="AlphaFoldDB" id="A0A3N0ZA26"/>
<evidence type="ECO:0000313" key="2">
    <source>
        <dbReference type="EMBL" id="ROL54798.1"/>
    </source>
</evidence>
<dbReference type="Proteomes" id="UP000281406">
    <property type="component" value="Unassembled WGS sequence"/>
</dbReference>
<feature type="region of interest" description="Disordered" evidence="1">
    <location>
        <begin position="36"/>
        <end position="66"/>
    </location>
</feature>
<organism evidence="2 3">
    <name type="scientific">Anabarilius grahami</name>
    <name type="common">Kanglang fish</name>
    <name type="synonym">Barilius grahami</name>
    <dbReference type="NCBI Taxonomy" id="495550"/>
    <lineage>
        <taxon>Eukaryota</taxon>
        <taxon>Metazoa</taxon>
        <taxon>Chordata</taxon>
        <taxon>Craniata</taxon>
        <taxon>Vertebrata</taxon>
        <taxon>Euteleostomi</taxon>
        <taxon>Actinopterygii</taxon>
        <taxon>Neopterygii</taxon>
        <taxon>Teleostei</taxon>
        <taxon>Ostariophysi</taxon>
        <taxon>Cypriniformes</taxon>
        <taxon>Xenocyprididae</taxon>
        <taxon>Xenocypridinae</taxon>
        <taxon>Xenocypridinae incertae sedis</taxon>
        <taxon>Anabarilius</taxon>
    </lineage>
</organism>
<sequence length="108" mass="11996">MLYSLKRCGAKTGEHAYVVEASGETEEEIIDSMETEVPSAKDVRQQSMPHTPLKSHGPKQVKPVPEKNEISTSVLCAAIQSLSRKFNEKTEYIRTFEFQPGAILGSEL</sequence>
<evidence type="ECO:0000313" key="3">
    <source>
        <dbReference type="Proteomes" id="UP000281406"/>
    </source>
</evidence>
<name>A0A3N0ZA26_ANAGA</name>
<gene>
    <name evidence="2" type="ORF">DPX16_23250</name>
</gene>
<proteinExistence type="predicted"/>
<accession>A0A3N0ZA26</accession>
<evidence type="ECO:0000256" key="1">
    <source>
        <dbReference type="SAM" id="MobiDB-lite"/>
    </source>
</evidence>
<dbReference type="EMBL" id="RJVU01004711">
    <property type="protein sequence ID" value="ROL54798.1"/>
    <property type="molecule type" value="Genomic_DNA"/>
</dbReference>
<comment type="caution">
    <text evidence="2">The sequence shown here is derived from an EMBL/GenBank/DDBJ whole genome shotgun (WGS) entry which is preliminary data.</text>
</comment>